<gene>
    <name evidence="1" type="ORF">GOODEAATRI_009513</name>
</gene>
<dbReference type="EMBL" id="JAHRIO010090495">
    <property type="protein sequence ID" value="MEQ2187904.1"/>
    <property type="molecule type" value="Genomic_DNA"/>
</dbReference>
<protein>
    <submittedName>
        <fullName evidence="1">Uncharacterized protein</fullName>
    </submittedName>
</protein>
<name>A0ABV0PWN6_9TELE</name>
<reference evidence="1 2" key="1">
    <citation type="submission" date="2021-06" db="EMBL/GenBank/DDBJ databases">
        <authorList>
            <person name="Palmer J.M."/>
        </authorList>
    </citation>
    <scope>NUCLEOTIDE SEQUENCE [LARGE SCALE GENOMIC DNA]</scope>
    <source>
        <strain evidence="1 2">GA_2019</strain>
        <tissue evidence="1">Muscle</tissue>
    </source>
</reference>
<accession>A0ABV0PWN6</accession>
<proteinExistence type="predicted"/>
<organism evidence="1 2">
    <name type="scientific">Goodea atripinnis</name>
    <dbReference type="NCBI Taxonomy" id="208336"/>
    <lineage>
        <taxon>Eukaryota</taxon>
        <taxon>Metazoa</taxon>
        <taxon>Chordata</taxon>
        <taxon>Craniata</taxon>
        <taxon>Vertebrata</taxon>
        <taxon>Euteleostomi</taxon>
        <taxon>Actinopterygii</taxon>
        <taxon>Neopterygii</taxon>
        <taxon>Teleostei</taxon>
        <taxon>Neoteleostei</taxon>
        <taxon>Acanthomorphata</taxon>
        <taxon>Ovalentaria</taxon>
        <taxon>Atherinomorphae</taxon>
        <taxon>Cyprinodontiformes</taxon>
        <taxon>Goodeidae</taxon>
        <taxon>Goodea</taxon>
    </lineage>
</organism>
<evidence type="ECO:0000313" key="2">
    <source>
        <dbReference type="Proteomes" id="UP001476798"/>
    </source>
</evidence>
<sequence>MMVGGWAGRLQMGVLTIVKEALRCFCEEFSSMVPHHHCPRISEPPYAPRCNHTVFPSLLTVLQSLECSANGHNLEFMKKYQPKPAYSVLVNRNPNTETD</sequence>
<evidence type="ECO:0000313" key="1">
    <source>
        <dbReference type="EMBL" id="MEQ2187904.1"/>
    </source>
</evidence>
<comment type="caution">
    <text evidence="1">The sequence shown here is derived from an EMBL/GenBank/DDBJ whole genome shotgun (WGS) entry which is preliminary data.</text>
</comment>
<keyword evidence="2" id="KW-1185">Reference proteome</keyword>
<dbReference type="Proteomes" id="UP001476798">
    <property type="component" value="Unassembled WGS sequence"/>
</dbReference>